<dbReference type="EMBL" id="CP018155">
    <property type="protein sequence ID" value="APG65833.1"/>
    <property type="molecule type" value="Genomic_DNA"/>
</dbReference>
<dbReference type="Proteomes" id="UP000181898">
    <property type="component" value="Chromosome"/>
</dbReference>
<protein>
    <recommendedName>
        <fullName evidence="3">TonB-dependent receptor</fullName>
    </recommendedName>
</protein>
<dbReference type="SUPFAM" id="SSF49464">
    <property type="entry name" value="Carboxypeptidase regulatory domain-like"/>
    <property type="match status" value="1"/>
</dbReference>
<dbReference type="KEGG" id="ten:LPB136_10860"/>
<gene>
    <name evidence="1" type="ORF">LPB136_10860</name>
</gene>
<reference evidence="1 2" key="1">
    <citation type="submission" date="2016-11" db="EMBL/GenBank/DDBJ databases">
        <title>Tenacibaculum sp. LPB0136, isolated from marine environment.</title>
        <authorList>
            <person name="Kim E."/>
            <person name="Yi H."/>
        </authorList>
    </citation>
    <scope>NUCLEOTIDE SEQUENCE [LARGE SCALE GENOMIC DNA]</scope>
    <source>
        <strain evidence="1 2">LPB0136</strain>
    </source>
</reference>
<evidence type="ECO:0000313" key="1">
    <source>
        <dbReference type="EMBL" id="APG65833.1"/>
    </source>
</evidence>
<evidence type="ECO:0000313" key="2">
    <source>
        <dbReference type="Proteomes" id="UP000181898"/>
    </source>
</evidence>
<accession>A0A1L3JL62</accession>
<dbReference type="InterPro" id="IPR008969">
    <property type="entry name" value="CarboxyPept-like_regulatory"/>
</dbReference>
<evidence type="ECO:0008006" key="3">
    <source>
        <dbReference type="Google" id="ProtNLM"/>
    </source>
</evidence>
<dbReference type="Pfam" id="PF13715">
    <property type="entry name" value="CarbopepD_reg_2"/>
    <property type="match status" value="1"/>
</dbReference>
<keyword evidence="2" id="KW-1185">Reference proteome</keyword>
<dbReference type="STRING" id="1850252.LPB136_10860"/>
<dbReference type="AlphaFoldDB" id="A0A1L3JL62"/>
<sequence>MKIKLLYSLLIISNFCLGQTVIKGIILGEQNIPLENATIIISKINDESIIGYTISNIKGAYSLSLKKTNVDSLNLKVSFIGFNSKEKKISNTSATYNFLLYESNEQLKEIVLKNKPIVQRGDTLNYSVSKFKNQKDQVIADVLRKLPGIEIQLDGKILYQGKPIQKYYIEGLDLLEGKYNLANNNLPVDAVSRIQVLENHQPIKILDSVVFSDRASLNIKLKKKNILIGSAELGTGFTPLLWDANITPMFFSKNKQTIISYQSNNTGYNAKKDLKALTFDEFMQQLKSKAKPINWVQISPISRPSFSEKNWLDNSIHLISTNYLQKLKNQYQLKTNITYANDFQKKVGTVNTSIFTINDTITINENKKNELKFDELKSKFILEKNTKKGYFKNTLDYNISWNSETGSVNSNQLNQTVRKPNSQINNSLKWIFPFKKNLITANSQVFYNTNSNTLNIKPGQFESLLTNDNPYNQLTQKVSHHNFYTNNSFVITKLYNHFTLKQKLGFDYQKQQLNSGVFIDNSSDKIIDNTFVNNTVFTESNFYSSTSILFENNFFKAKIGLPLRYLKINRKEKNTFQNNKLNEVVFEPSINLSKEINAFWNISTVVSREKNYGNLQELYTGYIINNYRNIKAYTSQIPTNTKIKNKFNIAYKNLVRGVFVDGYFMNTHNTSNLIYQYDYDNNGTVSISSIEKENTRKNYNYSLKISKYLSNINTTFAIKGSLLISKNQQFLNNTLTEVRNQQKQLITTLDTDILNWININSNITLVYADNSYSNNQLQQTKRLNLNTDATFFINDKQLLTLNFEHYSNNLITNQNNNFFNATYRRTFSKKRINFELKWNNILNTSVYENIFISDFSTVKTTYRLRPSQITVGLKFRF</sequence>
<proteinExistence type="predicted"/>
<dbReference type="OrthoDB" id="603275at2"/>
<dbReference type="RefSeq" id="WP_072556357.1">
    <property type="nucleotide sequence ID" value="NZ_CP018155.1"/>
</dbReference>
<organism evidence="1 2">
    <name type="scientific">Tenacibaculum todarodis</name>
    <dbReference type="NCBI Taxonomy" id="1850252"/>
    <lineage>
        <taxon>Bacteria</taxon>
        <taxon>Pseudomonadati</taxon>
        <taxon>Bacteroidota</taxon>
        <taxon>Flavobacteriia</taxon>
        <taxon>Flavobacteriales</taxon>
        <taxon>Flavobacteriaceae</taxon>
        <taxon>Tenacibaculum</taxon>
    </lineage>
</organism>
<dbReference type="SUPFAM" id="SSF56935">
    <property type="entry name" value="Porins"/>
    <property type="match status" value="1"/>
</dbReference>
<name>A0A1L3JL62_9FLAO</name>